<evidence type="ECO:0000313" key="3">
    <source>
        <dbReference type="EMBL" id="CAG5109448.1"/>
    </source>
</evidence>
<protein>
    <submittedName>
        <fullName evidence="3">Oidioi.mRNA.OKI2018_I69.chr2.g3982.t1.cds</fullName>
    </submittedName>
</protein>
<dbReference type="EMBL" id="OU015567">
    <property type="protein sequence ID" value="CAG5109448.1"/>
    <property type="molecule type" value="Genomic_DNA"/>
</dbReference>
<accession>A0ABN7T057</accession>
<feature type="region of interest" description="Disordered" evidence="1">
    <location>
        <begin position="72"/>
        <end position="109"/>
    </location>
</feature>
<sequence length="109" mass="12630">MRYFEKSHTFSSYYQDWQVFFAAGVGLWFILVVGAVMIWWMKFDGYEKKIIQRKAEIKRELRRIELEHEGVIPPRRSRTSTVHRLPSSSSAGHPGSTSGVVTPLLSKNE</sequence>
<keyword evidence="2" id="KW-0812">Transmembrane</keyword>
<keyword evidence="4" id="KW-1185">Reference proteome</keyword>
<evidence type="ECO:0000256" key="2">
    <source>
        <dbReference type="SAM" id="Phobius"/>
    </source>
</evidence>
<dbReference type="Proteomes" id="UP001158576">
    <property type="component" value="Chromosome 2"/>
</dbReference>
<organism evidence="3 4">
    <name type="scientific">Oikopleura dioica</name>
    <name type="common">Tunicate</name>
    <dbReference type="NCBI Taxonomy" id="34765"/>
    <lineage>
        <taxon>Eukaryota</taxon>
        <taxon>Metazoa</taxon>
        <taxon>Chordata</taxon>
        <taxon>Tunicata</taxon>
        <taxon>Appendicularia</taxon>
        <taxon>Copelata</taxon>
        <taxon>Oikopleuridae</taxon>
        <taxon>Oikopleura</taxon>
    </lineage>
</organism>
<feature type="compositionally biased region" description="Low complexity" evidence="1">
    <location>
        <begin position="87"/>
        <end position="99"/>
    </location>
</feature>
<gene>
    <name evidence="3" type="ORF">OKIOD_LOCUS12747</name>
</gene>
<keyword evidence="2" id="KW-1133">Transmembrane helix</keyword>
<reference evidence="3 4" key="1">
    <citation type="submission" date="2021-04" db="EMBL/GenBank/DDBJ databases">
        <authorList>
            <person name="Bliznina A."/>
        </authorList>
    </citation>
    <scope>NUCLEOTIDE SEQUENCE [LARGE SCALE GENOMIC DNA]</scope>
</reference>
<proteinExistence type="predicted"/>
<evidence type="ECO:0000256" key="1">
    <source>
        <dbReference type="SAM" id="MobiDB-lite"/>
    </source>
</evidence>
<feature type="transmembrane region" description="Helical" evidence="2">
    <location>
        <begin position="20"/>
        <end position="40"/>
    </location>
</feature>
<keyword evidence="2" id="KW-0472">Membrane</keyword>
<name>A0ABN7T057_OIKDI</name>
<evidence type="ECO:0000313" key="4">
    <source>
        <dbReference type="Proteomes" id="UP001158576"/>
    </source>
</evidence>